<dbReference type="Gene3D" id="3.40.50.1820">
    <property type="entry name" value="alpha/beta hydrolase"/>
    <property type="match status" value="2"/>
</dbReference>
<evidence type="ECO:0000313" key="3">
    <source>
        <dbReference type="Proteomes" id="UP001274830"/>
    </source>
</evidence>
<sequence>MPGDTSREVKAAVFAHPYAPLGGSYDDPVVGAMKETLLKQGYVVGTFNFRGAGDSEGKTSWTGRPETEDYISVAGFMMYYAHHLSSVRRSSADGAQIGDDARHPMPLLLAGYSYGSLVLARLPSITKIVERFHAAAMGTAAAEIMLRARTLAKQTMKTFDLHAPGNATSRGRMLEPNDAATGSTVNSKASSVIMGGEETDSSQRRHSPDSRRSVDAVRELPHRLKAHIRQSSDTNDKHHSRRRSQNTTTPPGTVDSTLATPSVTAHYALISPVILPFSNLISPPGAPSLTMGVKKAGTADKNAGALFPQQPTLVIFGTRDTFTSTKRFLAWAEKQTKLSPSFEWEQVEGAGHFWRESGVMQALQARVAKFAQVLDQK</sequence>
<evidence type="ECO:0000313" key="2">
    <source>
        <dbReference type="EMBL" id="KAK3675209.1"/>
    </source>
</evidence>
<dbReference type="AlphaFoldDB" id="A0AAE0WNZ5"/>
<evidence type="ECO:0000256" key="1">
    <source>
        <dbReference type="SAM" id="MobiDB-lite"/>
    </source>
</evidence>
<gene>
    <name evidence="2" type="ORF">LTR78_004718</name>
</gene>
<protein>
    <submittedName>
        <fullName evidence="2">Uncharacterized protein</fullName>
    </submittedName>
</protein>
<comment type="caution">
    <text evidence="2">The sequence shown here is derived from an EMBL/GenBank/DDBJ whole genome shotgun (WGS) entry which is preliminary data.</text>
</comment>
<feature type="compositionally biased region" description="Polar residues" evidence="1">
    <location>
        <begin position="180"/>
        <end position="190"/>
    </location>
</feature>
<keyword evidence="3" id="KW-1185">Reference proteome</keyword>
<proteinExistence type="predicted"/>
<organism evidence="2 3">
    <name type="scientific">Recurvomyces mirabilis</name>
    <dbReference type="NCBI Taxonomy" id="574656"/>
    <lineage>
        <taxon>Eukaryota</taxon>
        <taxon>Fungi</taxon>
        <taxon>Dikarya</taxon>
        <taxon>Ascomycota</taxon>
        <taxon>Pezizomycotina</taxon>
        <taxon>Dothideomycetes</taxon>
        <taxon>Dothideomycetidae</taxon>
        <taxon>Mycosphaerellales</taxon>
        <taxon>Teratosphaeriaceae</taxon>
        <taxon>Recurvomyces</taxon>
    </lineage>
</organism>
<dbReference type="PANTHER" id="PTHR42103">
    <property type="entry name" value="ALPHA/BETA-HYDROLASES SUPERFAMILY PROTEIN"/>
    <property type="match status" value="1"/>
</dbReference>
<dbReference type="PANTHER" id="PTHR42103:SF2">
    <property type="entry name" value="AB HYDROLASE-1 DOMAIN-CONTAINING PROTEIN"/>
    <property type="match status" value="1"/>
</dbReference>
<feature type="compositionally biased region" description="Polar residues" evidence="1">
    <location>
        <begin position="245"/>
        <end position="258"/>
    </location>
</feature>
<dbReference type="EMBL" id="JAUTXT010000015">
    <property type="protein sequence ID" value="KAK3675209.1"/>
    <property type="molecule type" value="Genomic_DNA"/>
</dbReference>
<accession>A0AAE0WNZ5</accession>
<dbReference type="InterPro" id="IPR029058">
    <property type="entry name" value="AB_hydrolase_fold"/>
</dbReference>
<name>A0AAE0WNZ5_9PEZI</name>
<reference evidence="2" key="1">
    <citation type="submission" date="2023-07" db="EMBL/GenBank/DDBJ databases">
        <title>Black Yeasts Isolated from many extreme environments.</title>
        <authorList>
            <person name="Coleine C."/>
            <person name="Stajich J.E."/>
            <person name="Selbmann L."/>
        </authorList>
    </citation>
    <scope>NUCLEOTIDE SEQUENCE</scope>
    <source>
        <strain evidence="2">CCFEE 5485</strain>
    </source>
</reference>
<feature type="region of interest" description="Disordered" evidence="1">
    <location>
        <begin position="161"/>
        <end position="258"/>
    </location>
</feature>
<dbReference type="SUPFAM" id="SSF53474">
    <property type="entry name" value="alpha/beta-Hydrolases"/>
    <property type="match status" value="1"/>
</dbReference>
<dbReference type="Proteomes" id="UP001274830">
    <property type="component" value="Unassembled WGS sequence"/>
</dbReference>
<feature type="compositionally biased region" description="Basic and acidic residues" evidence="1">
    <location>
        <begin position="201"/>
        <end position="222"/>
    </location>
</feature>